<dbReference type="Gene3D" id="3.30.110.40">
    <property type="entry name" value="TusA-like domain"/>
    <property type="match status" value="1"/>
</dbReference>
<dbReference type="InterPro" id="IPR001455">
    <property type="entry name" value="TusA-like"/>
</dbReference>
<dbReference type="AlphaFoldDB" id="A0A6N0HSD2"/>
<name>A0A6N0HSD2_9GAMM</name>
<dbReference type="SUPFAM" id="SSF64307">
    <property type="entry name" value="SirA-like"/>
    <property type="match status" value="1"/>
</dbReference>
<dbReference type="CDD" id="cd00291">
    <property type="entry name" value="SirA_YedF_YeeD"/>
    <property type="match status" value="1"/>
</dbReference>
<dbReference type="Pfam" id="PF01206">
    <property type="entry name" value="TusA"/>
    <property type="match status" value="1"/>
</dbReference>
<dbReference type="GO" id="GO:0016740">
    <property type="term" value="F:transferase activity"/>
    <property type="evidence" value="ECO:0007669"/>
    <property type="project" value="UniProtKB-KW"/>
</dbReference>
<dbReference type="KEGG" id="rev:HUE57_02190"/>
<evidence type="ECO:0000313" key="2">
    <source>
        <dbReference type="EMBL" id="QKQ25234.1"/>
    </source>
</evidence>
<accession>A0A6N0HSD2</accession>
<sequence length="102" mass="10952">MGRCHLIPARGRHGRCWAFHLAIGARNGACNSTGSRRRGLSCPLPILRMKKAMGSVISGDVVKMFATDPGSVKDMEAFCTQTGNELIETGRRVVPSPSGEKP</sequence>
<evidence type="ECO:0000313" key="3">
    <source>
        <dbReference type="Proteomes" id="UP000509658"/>
    </source>
</evidence>
<organism evidence="2 3">
    <name type="scientific">Candidatus Reidiella endopervernicosa</name>
    <dbReference type="NCBI Taxonomy" id="2738883"/>
    <lineage>
        <taxon>Bacteria</taxon>
        <taxon>Pseudomonadati</taxon>
        <taxon>Pseudomonadota</taxon>
        <taxon>Gammaproteobacteria</taxon>
        <taxon>Candidatus Reidiella</taxon>
    </lineage>
</organism>
<dbReference type="EMBL" id="CP054491">
    <property type="protein sequence ID" value="QKQ25234.1"/>
    <property type="molecule type" value="Genomic_DNA"/>
</dbReference>
<feature type="domain" description="UPF0033" evidence="1">
    <location>
        <begin position="38"/>
        <end position="89"/>
    </location>
</feature>
<reference evidence="2 3" key="1">
    <citation type="submission" date="2020-05" db="EMBL/GenBank/DDBJ databases">
        <title>Horizontal transmission and recombination maintain forever young bacterial symbiont genomes.</title>
        <authorList>
            <person name="Russell S.L."/>
            <person name="Pepper-Tunick E."/>
            <person name="Svedberg J."/>
            <person name="Byrne A."/>
            <person name="Ruelas Castillo J."/>
            <person name="Vollmers C."/>
            <person name="Beinart R.A."/>
            <person name="Corbett-Detig R."/>
        </authorList>
    </citation>
    <scope>NUCLEOTIDE SEQUENCE [LARGE SCALE GENOMIC DNA]</scope>
    <source>
        <strain evidence="2">Santa_Monica_outfall</strain>
    </source>
</reference>
<keyword evidence="2" id="KW-0808">Transferase</keyword>
<dbReference type="Proteomes" id="UP000509658">
    <property type="component" value="Chromosome"/>
</dbReference>
<proteinExistence type="predicted"/>
<protein>
    <submittedName>
        <fullName evidence="2">Sulfurtransferase TusA family protein</fullName>
    </submittedName>
</protein>
<keyword evidence="3" id="KW-1185">Reference proteome</keyword>
<evidence type="ECO:0000259" key="1">
    <source>
        <dbReference type="Pfam" id="PF01206"/>
    </source>
</evidence>
<dbReference type="InterPro" id="IPR036868">
    <property type="entry name" value="TusA-like_sf"/>
</dbReference>
<gene>
    <name evidence="2" type="ORF">HUE57_02190</name>
</gene>